<dbReference type="GO" id="GO:0005802">
    <property type="term" value="C:trans-Golgi network"/>
    <property type="evidence" value="ECO:0007669"/>
    <property type="project" value="TreeGrafter"/>
</dbReference>
<reference evidence="8" key="2">
    <citation type="submission" date="2025-09" db="UniProtKB">
        <authorList>
            <consortium name="Ensembl"/>
        </authorList>
    </citation>
    <scope>IDENTIFICATION</scope>
</reference>
<evidence type="ECO:0000256" key="5">
    <source>
        <dbReference type="ARBA" id="ARBA00023121"/>
    </source>
</evidence>
<evidence type="ECO:0000256" key="4">
    <source>
        <dbReference type="ARBA" id="ARBA00023034"/>
    </source>
</evidence>
<dbReference type="InterPro" id="IPR038261">
    <property type="entry name" value="GPP34-like_sf"/>
</dbReference>
<dbReference type="GO" id="GO:0000139">
    <property type="term" value="C:Golgi membrane"/>
    <property type="evidence" value="ECO:0007669"/>
    <property type="project" value="GOC"/>
</dbReference>
<comment type="subcellular location">
    <subcellularLocation>
        <location evidence="1">Golgi apparatus</location>
        <location evidence="1">Golgi stack membrane</location>
        <topology evidence="1">Peripheral membrane protein</topology>
        <orientation evidence="1">Cytoplasmic side</orientation>
    </subcellularLocation>
    <subcellularLocation>
        <location evidence="2">Golgi apparatus</location>
        <location evidence="2">trans-Golgi network membrane</location>
        <topology evidence="2">Peripheral membrane protein</topology>
        <orientation evidence="2">Cytoplasmic side</orientation>
    </subcellularLocation>
</comment>
<keyword evidence="9" id="KW-1185">Reference proteome</keyword>
<protein>
    <submittedName>
        <fullName evidence="8">Golgi phosphoprotein 3-like</fullName>
    </submittedName>
</protein>
<comment type="similarity">
    <text evidence="3">Belongs to the GOLPH3/VPS74 family.</text>
</comment>
<dbReference type="Ensembl" id="ENSSRHT00000029514.1">
    <property type="protein sequence ID" value="ENSSRHP00000028664.1"/>
    <property type="gene ID" value="ENSSRHG00000014878.1"/>
</dbReference>
<dbReference type="GO" id="GO:0005829">
    <property type="term" value="C:cytosol"/>
    <property type="evidence" value="ECO:0007669"/>
    <property type="project" value="TreeGrafter"/>
</dbReference>
<keyword evidence="6" id="KW-0472">Membrane</keyword>
<dbReference type="Gene3D" id="1.10.3630.10">
    <property type="entry name" value="yeast vps74-n-term truncation variant domain like"/>
    <property type="match status" value="1"/>
</dbReference>
<dbReference type="GO" id="GO:0006890">
    <property type="term" value="P:retrograde vesicle-mediated transport, Golgi to endoplasmic reticulum"/>
    <property type="evidence" value="ECO:0007669"/>
    <property type="project" value="TreeGrafter"/>
</dbReference>
<evidence type="ECO:0000256" key="3">
    <source>
        <dbReference type="ARBA" id="ARBA00007284"/>
    </source>
</evidence>
<reference evidence="8" key="1">
    <citation type="submission" date="2025-08" db="UniProtKB">
        <authorList>
            <consortium name="Ensembl"/>
        </authorList>
    </citation>
    <scope>IDENTIFICATION</scope>
</reference>
<proteinExistence type="inferred from homology"/>
<evidence type="ECO:0000256" key="1">
    <source>
        <dbReference type="ARBA" id="ARBA00004344"/>
    </source>
</evidence>
<evidence type="ECO:0000256" key="2">
    <source>
        <dbReference type="ARBA" id="ARBA00004546"/>
    </source>
</evidence>
<evidence type="ECO:0000256" key="7">
    <source>
        <dbReference type="SAM" id="MobiDB-lite"/>
    </source>
</evidence>
<dbReference type="GO" id="GO:0043001">
    <property type="term" value="P:Golgi to plasma membrane protein transport"/>
    <property type="evidence" value="ECO:0007669"/>
    <property type="project" value="TreeGrafter"/>
</dbReference>
<sequence length="272" mass="31432">MTTLTKRNRRSEAPAERWSNAEEKEEKTDGTDEEQDTDSKSLRLTLMEEILLLGLKDKEVSHTHTHTHTHSHTHTVLFCENQVHPVERLKSLSAGVNEVELICSTRDHNKTTQERMEINKYEFCCLFSGETWNPLKLHFQMRNVRERLAKSLVEKGVLTTEKQSFLLFDMTAHPLTDSSEKQRLVQRLQDSLLERWSNDWRRMSRRMLALILLAHAADVLENTLSSLSDERYDTACSRSRSLLDADPELESAKVTTPAEEVIWAVLAAFNRS</sequence>
<evidence type="ECO:0000313" key="8">
    <source>
        <dbReference type="Ensembl" id="ENSSRHP00000028664.1"/>
    </source>
</evidence>
<dbReference type="Proteomes" id="UP000472270">
    <property type="component" value="Unassembled WGS sequence"/>
</dbReference>
<dbReference type="GO" id="GO:0032580">
    <property type="term" value="C:Golgi cisterna membrane"/>
    <property type="evidence" value="ECO:0007669"/>
    <property type="project" value="UniProtKB-SubCell"/>
</dbReference>
<keyword evidence="5" id="KW-0446">Lipid-binding</keyword>
<dbReference type="GO" id="GO:0070273">
    <property type="term" value="F:phosphatidylinositol-4-phosphate binding"/>
    <property type="evidence" value="ECO:0007669"/>
    <property type="project" value="InterPro"/>
</dbReference>
<name>A0A673HTB8_9TELE</name>
<dbReference type="Pfam" id="PF05719">
    <property type="entry name" value="GPP34"/>
    <property type="match status" value="1"/>
</dbReference>
<dbReference type="PANTHER" id="PTHR12704">
    <property type="entry name" value="TRANS-GOLGI PROTEIN GMX33"/>
    <property type="match status" value="1"/>
</dbReference>
<dbReference type="PANTHER" id="PTHR12704:SF3">
    <property type="entry name" value="GOLGI PHOSPHOPROTEIN 3"/>
    <property type="match status" value="1"/>
</dbReference>
<feature type="compositionally biased region" description="Basic and acidic residues" evidence="7">
    <location>
        <begin position="10"/>
        <end position="30"/>
    </location>
</feature>
<keyword evidence="4" id="KW-0333">Golgi apparatus</keyword>
<feature type="region of interest" description="Disordered" evidence="7">
    <location>
        <begin position="1"/>
        <end position="40"/>
    </location>
</feature>
<evidence type="ECO:0000256" key="6">
    <source>
        <dbReference type="ARBA" id="ARBA00023136"/>
    </source>
</evidence>
<dbReference type="InterPro" id="IPR008628">
    <property type="entry name" value="GPP34-like"/>
</dbReference>
<accession>A0A673HTB8</accession>
<organism evidence="8 9">
    <name type="scientific">Sinocyclocheilus rhinocerous</name>
    <dbReference type="NCBI Taxonomy" id="307959"/>
    <lineage>
        <taxon>Eukaryota</taxon>
        <taxon>Metazoa</taxon>
        <taxon>Chordata</taxon>
        <taxon>Craniata</taxon>
        <taxon>Vertebrata</taxon>
        <taxon>Euteleostomi</taxon>
        <taxon>Actinopterygii</taxon>
        <taxon>Neopterygii</taxon>
        <taxon>Teleostei</taxon>
        <taxon>Ostariophysi</taxon>
        <taxon>Cypriniformes</taxon>
        <taxon>Cyprinidae</taxon>
        <taxon>Cyprininae</taxon>
        <taxon>Sinocyclocheilus</taxon>
    </lineage>
</organism>
<evidence type="ECO:0000313" key="9">
    <source>
        <dbReference type="Proteomes" id="UP000472270"/>
    </source>
</evidence>
<dbReference type="GO" id="GO:0048194">
    <property type="term" value="P:Golgi vesicle budding"/>
    <property type="evidence" value="ECO:0007669"/>
    <property type="project" value="TreeGrafter"/>
</dbReference>
<dbReference type="AlphaFoldDB" id="A0A673HTB8"/>
<dbReference type="GO" id="GO:0007030">
    <property type="term" value="P:Golgi organization"/>
    <property type="evidence" value="ECO:0007669"/>
    <property type="project" value="TreeGrafter"/>
</dbReference>